<evidence type="ECO:0000256" key="2">
    <source>
        <dbReference type="SAM" id="SignalP"/>
    </source>
</evidence>
<evidence type="ECO:0000256" key="1">
    <source>
        <dbReference type="PIRSR" id="PIRSR002703-1"/>
    </source>
</evidence>
<dbReference type="SUPFAM" id="SSF49870">
    <property type="entry name" value="Osmotin, thaumatin-like protein"/>
    <property type="match status" value="1"/>
</dbReference>
<keyword evidence="5" id="KW-1185">Reference proteome</keyword>
<dbReference type="PANTHER" id="PTHR31013">
    <property type="entry name" value="THAUMATIN FAMILY PROTEIN-RELATED"/>
    <property type="match status" value="1"/>
</dbReference>
<gene>
    <name evidence="3" type="ORF">GPM918_LOCUS17010</name>
    <name evidence="4" type="ORF">SRO942_LOCUS17013</name>
</gene>
<dbReference type="PROSITE" id="PS51367">
    <property type="entry name" value="THAUMATIN_2"/>
    <property type="match status" value="1"/>
</dbReference>
<dbReference type="InterPro" id="IPR037176">
    <property type="entry name" value="Osmotin/thaumatin-like_sf"/>
</dbReference>
<dbReference type="PIRSF" id="PIRSF002703">
    <property type="entry name" value="Thaumatin"/>
    <property type="match status" value="1"/>
</dbReference>
<dbReference type="PANTHER" id="PTHR31013:SF12">
    <property type="entry name" value="PATHOGENESIS-RELATED PROTEIN 5-LIKE"/>
    <property type="match status" value="1"/>
</dbReference>
<dbReference type="Pfam" id="PF00314">
    <property type="entry name" value="Thaumatin"/>
    <property type="match status" value="1"/>
</dbReference>
<feature type="disulfide bond" evidence="1">
    <location>
        <begin position="73"/>
        <end position="82"/>
    </location>
</feature>
<dbReference type="Gene3D" id="2.60.110.10">
    <property type="entry name" value="Thaumatin"/>
    <property type="match status" value="2"/>
</dbReference>
<keyword evidence="1" id="KW-1015">Disulfide bond</keyword>
<evidence type="ECO:0008006" key="6">
    <source>
        <dbReference type="Google" id="ProtNLM"/>
    </source>
</evidence>
<evidence type="ECO:0000313" key="4">
    <source>
        <dbReference type="EMBL" id="CAF3833439.1"/>
    </source>
</evidence>
<dbReference type="SMART" id="SM00205">
    <property type="entry name" value="THN"/>
    <property type="match status" value="1"/>
</dbReference>
<organism evidence="3 5">
    <name type="scientific">Didymodactylos carnosus</name>
    <dbReference type="NCBI Taxonomy" id="1234261"/>
    <lineage>
        <taxon>Eukaryota</taxon>
        <taxon>Metazoa</taxon>
        <taxon>Spiralia</taxon>
        <taxon>Gnathifera</taxon>
        <taxon>Rotifera</taxon>
        <taxon>Eurotatoria</taxon>
        <taxon>Bdelloidea</taxon>
        <taxon>Philodinida</taxon>
        <taxon>Philodinidae</taxon>
        <taxon>Didymodactylos</taxon>
    </lineage>
</organism>
<feature type="chain" id="PRO_5036410436" description="Secreted protein" evidence="2">
    <location>
        <begin position="19"/>
        <end position="226"/>
    </location>
</feature>
<dbReference type="EMBL" id="CAJNOQ010004584">
    <property type="protein sequence ID" value="CAF1065656.1"/>
    <property type="molecule type" value="Genomic_DNA"/>
</dbReference>
<feature type="signal peptide" evidence="2">
    <location>
        <begin position="1"/>
        <end position="18"/>
    </location>
</feature>
<evidence type="ECO:0000313" key="3">
    <source>
        <dbReference type="EMBL" id="CAF1065656.1"/>
    </source>
</evidence>
<evidence type="ECO:0000313" key="5">
    <source>
        <dbReference type="Proteomes" id="UP000663829"/>
    </source>
</evidence>
<name>A0A814LJT5_9BILA</name>
<dbReference type="EMBL" id="CAJOBC010004585">
    <property type="protein sequence ID" value="CAF3833439.1"/>
    <property type="molecule type" value="Genomic_DNA"/>
</dbReference>
<protein>
    <recommendedName>
        <fullName evidence="6">Secreted protein</fullName>
    </recommendedName>
</protein>
<dbReference type="Proteomes" id="UP000681722">
    <property type="component" value="Unassembled WGS sequence"/>
</dbReference>
<comment type="caution">
    <text evidence="3">The sequence shown here is derived from an EMBL/GenBank/DDBJ whole genome shotgun (WGS) entry which is preliminary data.</text>
</comment>
<dbReference type="OrthoDB" id="430315at2759"/>
<dbReference type="InterPro" id="IPR001938">
    <property type="entry name" value="Thaumatin"/>
</dbReference>
<keyword evidence="2" id="KW-0732">Signal</keyword>
<dbReference type="AlphaFoldDB" id="A0A814LJT5"/>
<dbReference type="Proteomes" id="UP000663829">
    <property type="component" value="Unassembled WGS sequence"/>
</dbReference>
<accession>A0A814LJT5</accession>
<sequence>MSYTLFLLTLLYVGIATGRNFRFVSQCTQTIWIGVQGKPLIENGGFKLAAKSSRNVFVPDAWEAGRFWPRTGCRNVNGQFKCATGSKYNGRLQETTILPRTTCTFNANLCPPELQMNDGAGGKVCASVCAAINNAGQRATHQQLQNIYNNEDTRSLVCCSCERSYCIGPHDKFTQGGKCYVERWPRSTDNRRYDEVFKSQCPDANSWQFDDLAKFDRTPGRYVSDI</sequence>
<proteinExistence type="predicted"/>
<reference evidence="3" key="1">
    <citation type="submission" date="2021-02" db="EMBL/GenBank/DDBJ databases">
        <authorList>
            <person name="Nowell W R."/>
        </authorList>
    </citation>
    <scope>NUCLEOTIDE SEQUENCE</scope>
</reference>